<feature type="compositionally biased region" description="Gly residues" evidence="2">
    <location>
        <begin position="145"/>
        <end position="154"/>
    </location>
</feature>
<evidence type="ECO:0000259" key="3">
    <source>
        <dbReference type="PROSITE" id="PS50048"/>
    </source>
</evidence>
<feature type="compositionally biased region" description="Pro residues" evidence="2">
    <location>
        <begin position="156"/>
        <end position="219"/>
    </location>
</feature>
<dbReference type="EMBL" id="MU004235">
    <property type="protein sequence ID" value="KAF2669163.1"/>
    <property type="molecule type" value="Genomic_DNA"/>
</dbReference>
<evidence type="ECO:0000256" key="1">
    <source>
        <dbReference type="ARBA" id="ARBA00023242"/>
    </source>
</evidence>
<evidence type="ECO:0000313" key="5">
    <source>
        <dbReference type="Proteomes" id="UP000799302"/>
    </source>
</evidence>
<organism evidence="4 5">
    <name type="scientific">Microthyrium microscopicum</name>
    <dbReference type="NCBI Taxonomy" id="703497"/>
    <lineage>
        <taxon>Eukaryota</taxon>
        <taxon>Fungi</taxon>
        <taxon>Dikarya</taxon>
        <taxon>Ascomycota</taxon>
        <taxon>Pezizomycotina</taxon>
        <taxon>Dothideomycetes</taxon>
        <taxon>Dothideomycetes incertae sedis</taxon>
        <taxon>Microthyriales</taxon>
        <taxon>Microthyriaceae</taxon>
        <taxon>Microthyrium</taxon>
    </lineage>
</organism>
<dbReference type="CDD" id="cd00067">
    <property type="entry name" value="GAL4"/>
    <property type="match status" value="1"/>
</dbReference>
<keyword evidence="1" id="KW-0539">Nucleus</keyword>
<feature type="compositionally biased region" description="Low complexity" evidence="2">
    <location>
        <begin position="331"/>
        <end position="349"/>
    </location>
</feature>
<proteinExistence type="predicted"/>
<sequence>MAFATNSIVEAHGAPPTDPAYAHPPPLPPPYPPHAYEGYYRAPYDGRPPHPGYGPGPAQAPRQRTAIACKYCRKRKIRCSGFESAEGRCTNCIRFSQECVFAPVASQQAQAFVPYNAYMNASMKHGETAPPLYGAYGQPLRADHGGGGSSGGYSRGPPPPGSYPPPHGAYPPPAHPGYMMPPPYGAPPPHNGDHQYPPPGPPGPPGPPHAASQPPPAPVHTPTSESSTGRKRPADEPLSPNLPPPNPAASSSLPRTLAPELNADARYGEPSTSAATHSPSSTTSPYHSGPPPPSHPSYPYHGSYGHPPHRPEPSRSESSAHGPYPPAGSQAHTPTSPSTVTSAGASSGAYHSYPTSANGAHVPKPEAKESNSPATPLATLPPPHSVSAGPVQPLSAPATNGSHGRVSPASNSTSHSAQRSPTSAHANGRSGMSISNMISDGGRASDSSIDSAMKARLGSSQPPYAAKS</sequence>
<dbReference type="GO" id="GO:0000981">
    <property type="term" value="F:DNA-binding transcription factor activity, RNA polymerase II-specific"/>
    <property type="evidence" value="ECO:0007669"/>
    <property type="project" value="InterPro"/>
</dbReference>
<name>A0A6A6UCR7_9PEZI</name>
<keyword evidence="5" id="KW-1185">Reference proteome</keyword>
<accession>A0A6A6UCR7</accession>
<dbReference type="PROSITE" id="PS00463">
    <property type="entry name" value="ZN2_CY6_FUNGAL_1"/>
    <property type="match status" value="1"/>
</dbReference>
<dbReference type="SMART" id="SM00066">
    <property type="entry name" value="GAL4"/>
    <property type="match status" value="1"/>
</dbReference>
<dbReference type="InterPro" id="IPR001138">
    <property type="entry name" value="Zn2Cys6_DnaBD"/>
</dbReference>
<dbReference type="GO" id="GO:0008270">
    <property type="term" value="F:zinc ion binding"/>
    <property type="evidence" value="ECO:0007669"/>
    <property type="project" value="InterPro"/>
</dbReference>
<protein>
    <recommendedName>
        <fullName evidence="3">Zn(2)-C6 fungal-type domain-containing protein</fullName>
    </recommendedName>
</protein>
<feature type="region of interest" description="Disordered" evidence="2">
    <location>
        <begin position="134"/>
        <end position="468"/>
    </location>
</feature>
<feature type="domain" description="Zn(2)-C6 fungal-type" evidence="3">
    <location>
        <begin position="68"/>
        <end position="101"/>
    </location>
</feature>
<feature type="compositionally biased region" description="Low complexity" evidence="2">
    <location>
        <begin position="297"/>
        <end position="306"/>
    </location>
</feature>
<dbReference type="InterPro" id="IPR036864">
    <property type="entry name" value="Zn2-C6_fun-type_DNA-bd_sf"/>
</dbReference>
<evidence type="ECO:0000256" key="2">
    <source>
        <dbReference type="SAM" id="MobiDB-lite"/>
    </source>
</evidence>
<dbReference type="PROSITE" id="PS50048">
    <property type="entry name" value="ZN2_CY6_FUNGAL_2"/>
    <property type="match status" value="1"/>
</dbReference>
<evidence type="ECO:0000313" key="4">
    <source>
        <dbReference type="EMBL" id="KAF2669163.1"/>
    </source>
</evidence>
<gene>
    <name evidence="4" type="ORF">BT63DRAFT_251778</name>
</gene>
<dbReference type="AlphaFoldDB" id="A0A6A6UCR7"/>
<feature type="compositionally biased region" description="Low complexity" evidence="2">
    <location>
        <begin position="270"/>
        <end position="287"/>
    </location>
</feature>
<dbReference type="Pfam" id="PF00172">
    <property type="entry name" value="Zn_clus"/>
    <property type="match status" value="1"/>
</dbReference>
<dbReference type="SUPFAM" id="SSF57701">
    <property type="entry name" value="Zn2/Cys6 DNA-binding domain"/>
    <property type="match status" value="1"/>
</dbReference>
<dbReference type="Gene3D" id="4.10.240.10">
    <property type="entry name" value="Zn(2)-C6 fungal-type DNA-binding domain"/>
    <property type="match status" value="1"/>
</dbReference>
<dbReference type="Proteomes" id="UP000799302">
    <property type="component" value="Unassembled WGS sequence"/>
</dbReference>
<dbReference type="OrthoDB" id="5401558at2759"/>
<reference evidence="4" key="1">
    <citation type="journal article" date="2020" name="Stud. Mycol.">
        <title>101 Dothideomycetes genomes: a test case for predicting lifestyles and emergence of pathogens.</title>
        <authorList>
            <person name="Haridas S."/>
            <person name="Albert R."/>
            <person name="Binder M."/>
            <person name="Bloem J."/>
            <person name="Labutti K."/>
            <person name="Salamov A."/>
            <person name="Andreopoulos B."/>
            <person name="Baker S."/>
            <person name="Barry K."/>
            <person name="Bills G."/>
            <person name="Bluhm B."/>
            <person name="Cannon C."/>
            <person name="Castanera R."/>
            <person name="Culley D."/>
            <person name="Daum C."/>
            <person name="Ezra D."/>
            <person name="Gonzalez J."/>
            <person name="Henrissat B."/>
            <person name="Kuo A."/>
            <person name="Liang C."/>
            <person name="Lipzen A."/>
            <person name="Lutzoni F."/>
            <person name="Magnuson J."/>
            <person name="Mondo S."/>
            <person name="Nolan M."/>
            <person name="Ohm R."/>
            <person name="Pangilinan J."/>
            <person name="Park H.-J."/>
            <person name="Ramirez L."/>
            <person name="Alfaro M."/>
            <person name="Sun H."/>
            <person name="Tritt A."/>
            <person name="Yoshinaga Y."/>
            <person name="Zwiers L.-H."/>
            <person name="Turgeon B."/>
            <person name="Goodwin S."/>
            <person name="Spatafora J."/>
            <person name="Crous P."/>
            <person name="Grigoriev I."/>
        </authorList>
    </citation>
    <scope>NUCLEOTIDE SEQUENCE</scope>
    <source>
        <strain evidence="4">CBS 115976</strain>
    </source>
</reference>
<feature type="compositionally biased region" description="Polar residues" evidence="2">
    <location>
        <begin position="397"/>
        <end position="438"/>
    </location>
</feature>